<dbReference type="EMBL" id="ASGP02000001">
    <property type="protein sequence ID" value="KAH9528746.1"/>
    <property type="molecule type" value="Genomic_DNA"/>
</dbReference>
<reference evidence="1" key="1">
    <citation type="submission" date="2013-05" db="EMBL/GenBank/DDBJ databases">
        <authorList>
            <person name="Yim A.K.Y."/>
            <person name="Chan T.F."/>
            <person name="Ji K.M."/>
            <person name="Liu X.Y."/>
            <person name="Zhou J.W."/>
            <person name="Li R.Q."/>
            <person name="Yang K.Y."/>
            <person name="Li J."/>
            <person name="Li M."/>
            <person name="Law P.T.W."/>
            <person name="Wu Y.L."/>
            <person name="Cai Z.L."/>
            <person name="Qin H."/>
            <person name="Bao Y."/>
            <person name="Leung R.K.K."/>
            <person name="Ng P.K.S."/>
            <person name="Zou J."/>
            <person name="Zhong X.J."/>
            <person name="Ran P.X."/>
            <person name="Zhong N.S."/>
            <person name="Liu Z.G."/>
            <person name="Tsui S.K.W."/>
        </authorList>
    </citation>
    <scope>NUCLEOTIDE SEQUENCE</scope>
    <source>
        <strain evidence="1">Derf</strain>
        <tissue evidence="1">Whole organism</tissue>
    </source>
</reference>
<organism evidence="1 2">
    <name type="scientific">Dermatophagoides farinae</name>
    <name type="common">American house dust mite</name>
    <dbReference type="NCBI Taxonomy" id="6954"/>
    <lineage>
        <taxon>Eukaryota</taxon>
        <taxon>Metazoa</taxon>
        <taxon>Ecdysozoa</taxon>
        <taxon>Arthropoda</taxon>
        <taxon>Chelicerata</taxon>
        <taxon>Arachnida</taxon>
        <taxon>Acari</taxon>
        <taxon>Acariformes</taxon>
        <taxon>Sarcoptiformes</taxon>
        <taxon>Astigmata</taxon>
        <taxon>Psoroptidia</taxon>
        <taxon>Analgoidea</taxon>
        <taxon>Pyroglyphidae</taxon>
        <taxon>Dermatophagoidinae</taxon>
        <taxon>Dermatophagoides</taxon>
    </lineage>
</organism>
<comment type="caution">
    <text evidence="1">The sequence shown here is derived from an EMBL/GenBank/DDBJ whole genome shotgun (WGS) entry which is preliminary data.</text>
</comment>
<sequence>MVPVANFMENIFNPFVQEMEKFESDVIVLIDGTKTHVTLSKVVCDNLAQYEILGLPLSFGKSSTCRECLEKYENYPTTRCHSIINSSGTNIEKFGHHYNYREPKSCLVTKLNGIFFLSCFTSKINHGQIFNILVKDRDALQAMVVDMRNERHSINRLKHFIPKIYKYLRFDLRESTIIHEITDGAAY</sequence>
<protein>
    <submittedName>
        <fullName evidence="1">Uncharacterized protein</fullName>
    </submittedName>
</protein>
<accession>A0A922L9V3</accession>
<reference evidence="1" key="2">
    <citation type="journal article" date="2022" name="Res Sq">
        <title>Comparative Genomics Reveals Insights into the Divergent Evolution of Astigmatic Mites and Household Pest Adaptations.</title>
        <authorList>
            <person name="Xiong Q."/>
            <person name="Wan A.T.-Y."/>
            <person name="Liu X.-Y."/>
            <person name="Fung C.S.-H."/>
            <person name="Xiao X."/>
            <person name="Malainual N."/>
            <person name="Hou J."/>
            <person name="Wang L."/>
            <person name="Wang M."/>
            <person name="Yang K."/>
            <person name="Cui Y."/>
            <person name="Leung E."/>
            <person name="Nong W."/>
            <person name="Shin S.-K."/>
            <person name="Au S."/>
            <person name="Jeong K.Y."/>
            <person name="Chew F.T."/>
            <person name="Hui J."/>
            <person name="Leung T.F."/>
            <person name="Tungtrongchitr A."/>
            <person name="Zhong N."/>
            <person name="Liu Z."/>
            <person name="Tsui S."/>
        </authorList>
    </citation>
    <scope>NUCLEOTIDE SEQUENCE</scope>
    <source>
        <strain evidence="1">Derf</strain>
        <tissue evidence="1">Whole organism</tissue>
    </source>
</reference>
<name>A0A922L9V3_DERFA</name>
<evidence type="ECO:0000313" key="2">
    <source>
        <dbReference type="Proteomes" id="UP000790347"/>
    </source>
</evidence>
<proteinExistence type="predicted"/>
<dbReference type="AlphaFoldDB" id="A0A922L9V3"/>
<dbReference type="Proteomes" id="UP000790347">
    <property type="component" value="Unassembled WGS sequence"/>
</dbReference>
<keyword evidence="2" id="KW-1185">Reference proteome</keyword>
<gene>
    <name evidence="1" type="ORF">DERF_002663</name>
</gene>
<evidence type="ECO:0000313" key="1">
    <source>
        <dbReference type="EMBL" id="KAH9528746.1"/>
    </source>
</evidence>